<gene>
    <name evidence="1" type="ORF">L21_0695</name>
</gene>
<dbReference type="Proteomes" id="UP000184671">
    <property type="component" value="Unassembled WGS sequence"/>
</dbReference>
<dbReference type="OrthoDB" id="107537at2157"/>
<organism evidence="1 2">
    <name type="scientific">Methanoculleus chikugoensis</name>
    <dbReference type="NCBI Taxonomy" id="118126"/>
    <lineage>
        <taxon>Archaea</taxon>
        <taxon>Methanobacteriati</taxon>
        <taxon>Methanobacteriota</taxon>
        <taxon>Stenosarchaea group</taxon>
        <taxon>Methanomicrobia</taxon>
        <taxon>Methanomicrobiales</taxon>
        <taxon>Methanomicrobiaceae</taxon>
        <taxon>Methanoculleus</taxon>
    </lineage>
</organism>
<proteinExistence type="predicted"/>
<dbReference type="RefSeq" id="WP_074369108.1">
    <property type="nucleotide sequence ID" value="NZ_FMID01000018.1"/>
</dbReference>
<dbReference type="AlphaFoldDB" id="A0A1M4MIQ0"/>
<evidence type="ECO:0000313" key="1">
    <source>
        <dbReference type="EMBL" id="SCL74811.1"/>
    </source>
</evidence>
<name>A0A1M4MIQ0_9EURY</name>
<reference evidence="1 2" key="1">
    <citation type="submission" date="2016-08" db="EMBL/GenBank/DDBJ databases">
        <authorList>
            <person name="Seilhamer J.J."/>
        </authorList>
    </citation>
    <scope>NUCLEOTIDE SEQUENCE [LARGE SCALE GENOMIC DNA]</scope>
    <source>
        <strain evidence="1">L21-II-0</strain>
    </source>
</reference>
<dbReference type="STRING" id="118126.L21_0695"/>
<sequence length="130" mass="14319">MKNELVIEWKHVGRDIENTCERCGVTGRAVMDVVEQIHPILEEEGIAVRFVETVLENEAIADSNSILFNGVPLENLIEGMEVTSTPCASCSCITGQDNVECRAIEYNGERYESIPPELIARAALKALGLE</sequence>
<dbReference type="InterPro" id="IPR021219">
    <property type="entry name" value="DUF2703"/>
</dbReference>
<dbReference type="Pfam" id="PF10865">
    <property type="entry name" value="DUF2703"/>
    <property type="match status" value="1"/>
</dbReference>
<dbReference type="EMBL" id="FMID01000018">
    <property type="protein sequence ID" value="SCL74811.1"/>
    <property type="molecule type" value="Genomic_DNA"/>
</dbReference>
<accession>A0A1M4MIQ0</accession>
<protein>
    <submittedName>
        <fullName evidence="1">Uncharacterized protein</fullName>
    </submittedName>
</protein>
<evidence type="ECO:0000313" key="2">
    <source>
        <dbReference type="Proteomes" id="UP000184671"/>
    </source>
</evidence>